<dbReference type="Pfam" id="PF13607">
    <property type="entry name" value="Succ_CoA_lig"/>
    <property type="match status" value="1"/>
</dbReference>
<dbReference type="Pfam" id="PF13549">
    <property type="entry name" value="ATP-grasp_5"/>
    <property type="match status" value="1"/>
</dbReference>
<dbReference type="SMART" id="SM00881">
    <property type="entry name" value="CoA_binding"/>
    <property type="match status" value="1"/>
</dbReference>
<dbReference type="EMBL" id="CP058554">
    <property type="protein sequence ID" value="QMV73281.1"/>
    <property type="molecule type" value="Genomic_DNA"/>
</dbReference>
<name>A0A7G5EH06_9BURK</name>
<dbReference type="Proteomes" id="UP000515240">
    <property type="component" value="Chromosome"/>
</dbReference>
<dbReference type="Gene3D" id="3.30.470.20">
    <property type="entry name" value="ATP-grasp fold, B domain"/>
    <property type="match status" value="1"/>
</dbReference>
<accession>A0A7G5EH06</accession>
<keyword evidence="2" id="KW-0067">ATP-binding</keyword>
<dbReference type="PANTHER" id="PTHR42793:SF4">
    <property type="entry name" value="BLL6376 PROTEIN"/>
    <property type="match status" value="1"/>
</dbReference>
<dbReference type="Pfam" id="PF13380">
    <property type="entry name" value="CoA_binding_2"/>
    <property type="match status" value="1"/>
</dbReference>
<dbReference type="InterPro" id="IPR013815">
    <property type="entry name" value="ATP_grasp_subdomain_1"/>
</dbReference>
<dbReference type="KEGG" id="cpis:HS961_10835"/>
<dbReference type="Gene3D" id="3.40.50.261">
    <property type="entry name" value="Succinyl-CoA synthetase domains"/>
    <property type="match status" value="2"/>
</dbReference>
<dbReference type="InterPro" id="IPR003781">
    <property type="entry name" value="CoA-bd"/>
</dbReference>
<dbReference type="GO" id="GO:0005524">
    <property type="term" value="F:ATP binding"/>
    <property type="evidence" value="ECO:0007669"/>
    <property type="project" value="UniProtKB-UniRule"/>
</dbReference>
<dbReference type="PROSITE" id="PS50975">
    <property type="entry name" value="ATP_GRASP"/>
    <property type="match status" value="1"/>
</dbReference>
<dbReference type="SUPFAM" id="SSF52210">
    <property type="entry name" value="Succinyl-CoA synthetase domains"/>
    <property type="match status" value="2"/>
</dbReference>
<dbReference type="GO" id="GO:0043758">
    <property type="term" value="F:acetate-CoA ligase (ADP-forming) activity"/>
    <property type="evidence" value="ECO:0007669"/>
    <property type="project" value="InterPro"/>
</dbReference>
<dbReference type="PANTHER" id="PTHR42793">
    <property type="entry name" value="COA BINDING DOMAIN CONTAINING PROTEIN"/>
    <property type="match status" value="1"/>
</dbReference>
<dbReference type="GO" id="GO:0046872">
    <property type="term" value="F:metal ion binding"/>
    <property type="evidence" value="ECO:0007669"/>
    <property type="project" value="InterPro"/>
</dbReference>
<dbReference type="InterPro" id="IPR016102">
    <property type="entry name" value="Succinyl-CoA_synth-like"/>
</dbReference>
<gene>
    <name evidence="4" type="ORF">HS961_10835</name>
</gene>
<dbReference type="Gene3D" id="3.30.1490.20">
    <property type="entry name" value="ATP-grasp fold, A domain"/>
    <property type="match status" value="1"/>
</dbReference>
<feature type="domain" description="ATP-grasp" evidence="3">
    <location>
        <begin position="492"/>
        <end position="528"/>
    </location>
</feature>
<organism evidence="4 5">
    <name type="scientific">Comamonas piscis</name>
    <dbReference type="NCBI Taxonomy" id="1562974"/>
    <lineage>
        <taxon>Bacteria</taxon>
        <taxon>Pseudomonadati</taxon>
        <taxon>Pseudomonadota</taxon>
        <taxon>Betaproteobacteria</taxon>
        <taxon>Burkholderiales</taxon>
        <taxon>Comamonadaceae</taxon>
        <taxon>Comamonas</taxon>
    </lineage>
</organism>
<proteinExistence type="inferred from homology"/>
<dbReference type="InterPro" id="IPR036291">
    <property type="entry name" value="NAD(P)-bd_dom_sf"/>
</dbReference>
<dbReference type="InterPro" id="IPR032875">
    <property type="entry name" value="Succ_CoA_lig_flav_dom"/>
</dbReference>
<protein>
    <submittedName>
        <fullName evidence="4">Acetate--CoA ligase family protein</fullName>
    </submittedName>
</protein>
<dbReference type="FunFam" id="3.30.1490.20:FF:000020">
    <property type="entry name" value="Protein lysine acetyltransferase"/>
    <property type="match status" value="1"/>
</dbReference>
<dbReference type="SUPFAM" id="SSF51735">
    <property type="entry name" value="NAD(P)-binding Rossmann-fold domains"/>
    <property type="match status" value="1"/>
</dbReference>
<dbReference type="AlphaFoldDB" id="A0A7G5EH06"/>
<keyword evidence="4" id="KW-0436">Ligase</keyword>
<evidence type="ECO:0000313" key="5">
    <source>
        <dbReference type="Proteomes" id="UP000515240"/>
    </source>
</evidence>
<evidence type="ECO:0000256" key="1">
    <source>
        <dbReference type="ARBA" id="ARBA00060888"/>
    </source>
</evidence>
<dbReference type="Pfam" id="PF19045">
    <property type="entry name" value="Ligase_CoA_2"/>
    <property type="match status" value="1"/>
</dbReference>
<sequence>MSHASSSLDALFHPRSVALVGASSDPERIGGRPLRFMLEAGFAAPIYPVNRSGALIQGLQSYQKVSDIPFPVDQAIICVPVAGVEEAVRDAIAKGVKAIQVMTAGFAEIDAAGRALQDRIVGLCRAAGVRMLGPNSLGLLNVPARFFSTFSTFLNGAQPQPGSISLATQSGAFGSAAYGLATLRGLGFSKIIATGNEADVDVAESIDYLADDPDTRIICAAVESCRDGNRLRRALLKAARAGKPVLIMKVGRTELGAAAASTHTGSLAGNDKVYDTVFRECGALRPESIEEMLDIAYLYTVSGVLPANDELGVFTGSGGIGVLMADEAGAQGMELPPLPATAREATLALLPFAVAANPLDMTAQVTSVASGTSRTLGVMLEHTRYGAVLGYLAHVGLSPERFASTQQEIAELAAQHRERLTILVMLALPQVRSALEKQGVAVFEDPTRAVRAVAGLAKIRQRWQALYQLPGSAQPAAPALALDDVHTESGAKRALAAAGLPVPPEHLCSSAAQAAAAAAQVGFPVVAKIVSPDIAHKTEVGGVMLNLQDATAVDRAFGTLMDRARTARPDARLEGVLIAPMLRGGVEVILGLHRDPTFGQMVMYGSGGTAVELFQDVALASAPLTAARAQALVDAVRSSQLLRGWRGGPQYDEAALVQALCRLSEFAMQHADRVQSVDINPLMVRTQGAMCLDAVIELRAQTQQEAQP</sequence>
<keyword evidence="2" id="KW-0547">Nucleotide-binding</keyword>
<evidence type="ECO:0000313" key="4">
    <source>
        <dbReference type="EMBL" id="QMV73281.1"/>
    </source>
</evidence>
<evidence type="ECO:0000256" key="2">
    <source>
        <dbReference type="PROSITE-ProRule" id="PRU00409"/>
    </source>
</evidence>
<dbReference type="RefSeq" id="WP_182327814.1">
    <property type="nucleotide sequence ID" value="NZ_CP058554.1"/>
</dbReference>
<dbReference type="SUPFAM" id="SSF56059">
    <property type="entry name" value="Glutathione synthetase ATP-binding domain-like"/>
    <property type="match status" value="1"/>
</dbReference>
<dbReference type="InterPro" id="IPR011761">
    <property type="entry name" value="ATP-grasp"/>
</dbReference>
<dbReference type="InterPro" id="IPR043938">
    <property type="entry name" value="Ligase_CoA_dom"/>
</dbReference>
<comment type="similarity">
    <text evidence="1">In the N-terminal section; belongs to the acetate CoA ligase alpha subunit family.</text>
</comment>
<reference evidence="4 5" key="1">
    <citation type="journal article" date="2020" name="G3 (Bethesda)">
        <title>CeMbio - The Caenorhabditis elegans Microbiome Resource.</title>
        <authorList>
            <person name="Dirksen P."/>
            <person name="Assie A."/>
            <person name="Zimmermann J."/>
            <person name="Zhang F."/>
            <person name="Tietje A.M."/>
            <person name="Marsh S.A."/>
            <person name="Felix M.A."/>
            <person name="Shapira M."/>
            <person name="Kaleta C."/>
            <person name="Schulenburg H."/>
            <person name="Samuel B."/>
        </authorList>
    </citation>
    <scope>NUCLEOTIDE SEQUENCE [LARGE SCALE GENOMIC DNA]</scope>
    <source>
        <strain evidence="4 5">BIGb0172</strain>
    </source>
</reference>
<dbReference type="Gene3D" id="3.40.50.720">
    <property type="entry name" value="NAD(P)-binding Rossmann-like Domain"/>
    <property type="match status" value="1"/>
</dbReference>
<evidence type="ECO:0000259" key="3">
    <source>
        <dbReference type="PROSITE" id="PS50975"/>
    </source>
</evidence>
<keyword evidence="5" id="KW-1185">Reference proteome</keyword>